<proteinExistence type="predicted"/>
<reference evidence="1 2" key="1">
    <citation type="submission" date="2019-10" db="EMBL/GenBank/DDBJ databases">
        <title>Whole genome shotgun sequence of Acrocarpospora macrocephala NBRC 16266.</title>
        <authorList>
            <person name="Ichikawa N."/>
            <person name="Kimura A."/>
            <person name="Kitahashi Y."/>
            <person name="Komaki H."/>
            <person name="Oguchi A."/>
        </authorList>
    </citation>
    <scope>NUCLEOTIDE SEQUENCE [LARGE SCALE GENOMIC DNA]</scope>
    <source>
        <strain evidence="1 2">NBRC 16266</strain>
    </source>
</reference>
<gene>
    <name evidence="1" type="ORF">Amac_093910</name>
</gene>
<accession>A0A5M3XAC6</accession>
<dbReference type="EMBL" id="BLAE01000084">
    <property type="protein sequence ID" value="GES15793.1"/>
    <property type="molecule type" value="Genomic_DNA"/>
</dbReference>
<keyword evidence="2" id="KW-1185">Reference proteome</keyword>
<evidence type="ECO:0000313" key="1">
    <source>
        <dbReference type="EMBL" id="GES15793.1"/>
    </source>
</evidence>
<dbReference type="RefSeq" id="WP_155360892.1">
    <property type="nucleotide sequence ID" value="NZ_BAAAHL010000012.1"/>
</dbReference>
<name>A0A5M3XAC6_9ACTN</name>
<comment type="caution">
    <text evidence="1">The sequence shown here is derived from an EMBL/GenBank/DDBJ whole genome shotgun (WGS) entry which is preliminary data.</text>
</comment>
<dbReference type="AlphaFoldDB" id="A0A5M3XAC6"/>
<dbReference type="Proteomes" id="UP000331127">
    <property type="component" value="Unassembled WGS sequence"/>
</dbReference>
<dbReference type="OrthoDB" id="5182687at2"/>
<sequence length="150" mass="16857">MSWQDRAARALRVLDGDPSGNGDHSRQIFNHVLNESNRDDYISRDFFNVQQTAGGLPEGVSFDQFVGLVAGHVRNELEGSGFGDELSDDDFRTAALSFDETIRQHIRFLNGVVHQAAPGEVHLNLWDLILRSRDDSTSIYSCYRDFLVNA</sequence>
<organism evidence="1 2">
    <name type="scientific">Acrocarpospora macrocephala</name>
    <dbReference type="NCBI Taxonomy" id="150177"/>
    <lineage>
        <taxon>Bacteria</taxon>
        <taxon>Bacillati</taxon>
        <taxon>Actinomycetota</taxon>
        <taxon>Actinomycetes</taxon>
        <taxon>Streptosporangiales</taxon>
        <taxon>Streptosporangiaceae</taxon>
        <taxon>Acrocarpospora</taxon>
    </lineage>
</organism>
<evidence type="ECO:0000313" key="2">
    <source>
        <dbReference type="Proteomes" id="UP000331127"/>
    </source>
</evidence>
<protein>
    <submittedName>
        <fullName evidence="1">Uncharacterized protein</fullName>
    </submittedName>
</protein>